<evidence type="ECO:0000313" key="2">
    <source>
        <dbReference type="EMBL" id="EPS37428.1"/>
    </source>
</evidence>
<accession>S8BDX1</accession>
<keyword evidence="3" id="KW-1185">Reference proteome</keyword>
<organism evidence="2 3">
    <name type="scientific">Dactylellina haptotyla (strain CBS 200.50)</name>
    <name type="common">Nematode-trapping fungus</name>
    <name type="synonym">Monacrosporium haptotylum</name>
    <dbReference type="NCBI Taxonomy" id="1284197"/>
    <lineage>
        <taxon>Eukaryota</taxon>
        <taxon>Fungi</taxon>
        <taxon>Dikarya</taxon>
        <taxon>Ascomycota</taxon>
        <taxon>Pezizomycotina</taxon>
        <taxon>Orbiliomycetes</taxon>
        <taxon>Orbiliales</taxon>
        <taxon>Orbiliaceae</taxon>
        <taxon>Dactylellina</taxon>
    </lineage>
</organism>
<dbReference type="OrthoDB" id="10661879at2759"/>
<protein>
    <submittedName>
        <fullName evidence="2">Uncharacterized protein</fullName>
    </submittedName>
</protein>
<evidence type="ECO:0000313" key="3">
    <source>
        <dbReference type="Proteomes" id="UP000015100"/>
    </source>
</evidence>
<dbReference type="Proteomes" id="UP000015100">
    <property type="component" value="Unassembled WGS sequence"/>
</dbReference>
<dbReference type="EMBL" id="AQGS01000640">
    <property type="protein sequence ID" value="EPS37428.1"/>
    <property type="molecule type" value="Genomic_DNA"/>
</dbReference>
<reference evidence="2 3" key="1">
    <citation type="journal article" date="2013" name="PLoS Genet.">
        <title>Genomic mechanisms accounting for the adaptation to parasitism in nematode-trapping fungi.</title>
        <authorList>
            <person name="Meerupati T."/>
            <person name="Andersson K.M."/>
            <person name="Friman E."/>
            <person name="Kumar D."/>
            <person name="Tunlid A."/>
            <person name="Ahren D."/>
        </authorList>
    </citation>
    <scope>NUCLEOTIDE SEQUENCE [LARGE SCALE GENOMIC DNA]</scope>
    <source>
        <strain evidence="2 3">CBS 200.50</strain>
    </source>
</reference>
<dbReference type="HOGENOM" id="CLU_655550_0_0_1"/>
<gene>
    <name evidence="2" type="ORF">H072_8905</name>
</gene>
<comment type="caution">
    <text evidence="2">The sequence shown here is derived from an EMBL/GenBank/DDBJ whole genome shotgun (WGS) entry which is preliminary data.</text>
</comment>
<name>S8BDX1_DACHA</name>
<feature type="region of interest" description="Disordered" evidence="1">
    <location>
        <begin position="1"/>
        <end position="29"/>
    </location>
</feature>
<sequence>MADTERDQQSRSQSPDCENLKGSPLQPAHAESGISSSLVSWLTNIAVGCIHPVNEHFMYYKAPIWYRERIKQAPLRREWKRLQDELGIPNAYDSNSRHYKVAVSFHFYANFMISVDSLIKKREKMGSKNYNSTLHTGISHLAVAVDIIQGEKPEYLRQCPSLLNFIQSLIFSSSFVFSAFGLGDWGKLISECLTQEDPVTVFHRNSQRPTHNAREDLSTLAGIWDHFTKDMKQMSGRFQDNRNFYQPTFIVDANGELVDNLGLTFVSREDENERRIPVDYMAAIEHLQKNPDDRPVIPESKMEPDDLHQRYRNEYYFQLAHEFRANNHMEPGNLYTIFPPSLSEIDACFSPAEDTTTAPMDSWSTISSSPPTEMFSTHSQDSVYQHEAFTTSFTSNPYSEYSEHTNYYDQNYQYWYPQA</sequence>
<evidence type="ECO:0000256" key="1">
    <source>
        <dbReference type="SAM" id="MobiDB-lite"/>
    </source>
</evidence>
<dbReference type="AlphaFoldDB" id="S8BDX1"/>
<proteinExistence type="predicted"/>
<reference evidence="3" key="2">
    <citation type="submission" date="2013-04" db="EMBL/GenBank/DDBJ databases">
        <title>Genomic mechanisms accounting for the adaptation to parasitism in nematode-trapping fungi.</title>
        <authorList>
            <person name="Ahren D.G."/>
        </authorList>
    </citation>
    <scope>NUCLEOTIDE SEQUENCE [LARGE SCALE GENOMIC DNA]</scope>
    <source>
        <strain evidence="3">CBS 200.50</strain>
    </source>
</reference>